<evidence type="ECO:0000313" key="1">
    <source>
        <dbReference type="EMBL" id="CAX69501.1"/>
    </source>
</evidence>
<sequence>MTREETWSQFCSVTSTRLSIEALHLFKAYLNDHRHDDKPGCGLEFLEIIFKKMRRKFETSLSPCYFVREINSSGVALSDKGISSHFIIFIMLTTFYPFSHIINLSNHIF</sequence>
<protein>
    <submittedName>
        <fullName evidence="1">Putative adaptor protein with pleckstrin homology and src homology 2 domains</fullName>
    </submittedName>
</protein>
<dbReference type="AlphaFoldDB" id="C1L473"/>
<dbReference type="EMBL" id="FN313767">
    <property type="protein sequence ID" value="CAX69501.1"/>
    <property type="molecule type" value="mRNA"/>
</dbReference>
<reference evidence="1" key="1">
    <citation type="journal article" date="2009" name="Nature">
        <title>The Schistosoma japonicum genome reveals features of host-parasite interplay.</title>
        <authorList>
            <person name="Liu F."/>
            <person name="Zhou Y."/>
            <person name="Wang Z.Q."/>
            <person name="Lu G."/>
            <person name="Zheng H."/>
            <person name="Brindley P.J."/>
            <person name="McManus D.P."/>
            <person name="Blair D."/>
            <person name="Zhang Q.H."/>
            <person name="Zhong Y."/>
            <person name="Wang S."/>
            <person name="Han Z.G."/>
            <person name="Chen Z."/>
        </authorList>
    </citation>
    <scope>NUCLEOTIDE SEQUENCE</scope>
    <source>
        <strain evidence="1">Anhui</strain>
    </source>
</reference>
<name>C1L473_SCHJA</name>
<organism evidence="1">
    <name type="scientific">Schistosoma japonicum</name>
    <name type="common">Blood fluke</name>
    <dbReference type="NCBI Taxonomy" id="6182"/>
    <lineage>
        <taxon>Eukaryota</taxon>
        <taxon>Metazoa</taxon>
        <taxon>Spiralia</taxon>
        <taxon>Lophotrochozoa</taxon>
        <taxon>Platyhelminthes</taxon>
        <taxon>Trematoda</taxon>
        <taxon>Digenea</taxon>
        <taxon>Strigeidida</taxon>
        <taxon>Schistosomatoidea</taxon>
        <taxon>Schistosomatidae</taxon>
        <taxon>Schistosoma</taxon>
    </lineage>
</organism>
<accession>C1L473</accession>
<proteinExistence type="evidence at transcript level"/>
<reference evidence="1" key="2">
    <citation type="submission" date="2009-03" db="EMBL/GenBank/DDBJ databases">
        <authorList>
            <person name="Gang L."/>
        </authorList>
    </citation>
    <scope>NUCLEOTIDE SEQUENCE</scope>
    <source>
        <strain evidence="1">Anhui</strain>
    </source>
</reference>